<dbReference type="AlphaFoldDB" id="A0A402DPK9"/>
<comment type="caution">
    <text evidence="3">The sequence shown here is derived from an EMBL/GenBank/DDBJ whole genome shotgun (WGS) entry which is preliminary data.</text>
</comment>
<feature type="domain" description="Activator of Hsp90 ATPase homologue 1/2-like C-terminal" evidence="2">
    <location>
        <begin position="26"/>
        <end position="154"/>
    </location>
</feature>
<dbReference type="Proteomes" id="UP000289954">
    <property type="component" value="Unassembled WGS sequence"/>
</dbReference>
<accession>A0A402DPK9</accession>
<sequence>MSTTEPQPVAVADVDTFTVTRTIHIDAPRDRVWLALTHEDHISSWFGDTATLPDRRVGGEGVFGWADHGDIPVRIEEYDEPAVFAYTWGAVGQPLLPENSTLVRFTLDADGDATRLTVVETGFGTLTDRDPRTELDEHRKGWTSELDELVAHLERDLDGDLGLDRAAVGTARPA</sequence>
<dbReference type="InterPro" id="IPR013538">
    <property type="entry name" value="ASHA1/2-like_C"/>
</dbReference>
<evidence type="ECO:0000313" key="4">
    <source>
        <dbReference type="Proteomes" id="UP000289954"/>
    </source>
</evidence>
<protein>
    <recommendedName>
        <fullName evidence="2">Activator of Hsp90 ATPase homologue 1/2-like C-terminal domain-containing protein</fullName>
    </recommendedName>
</protein>
<dbReference type="OrthoDB" id="8117292at2"/>
<evidence type="ECO:0000259" key="2">
    <source>
        <dbReference type="Pfam" id="PF08327"/>
    </source>
</evidence>
<gene>
    <name evidence="3" type="ORF">CBZ_11250</name>
</gene>
<organism evidence="3 4">
    <name type="scientific">Cellulomonas biazotea</name>
    <dbReference type="NCBI Taxonomy" id="1709"/>
    <lineage>
        <taxon>Bacteria</taxon>
        <taxon>Bacillati</taxon>
        <taxon>Actinomycetota</taxon>
        <taxon>Actinomycetes</taxon>
        <taxon>Micrococcales</taxon>
        <taxon>Cellulomonadaceae</taxon>
        <taxon>Cellulomonas</taxon>
    </lineage>
</organism>
<keyword evidence="4" id="KW-1185">Reference proteome</keyword>
<name>A0A402DPK9_9CELL</name>
<evidence type="ECO:0000313" key="3">
    <source>
        <dbReference type="EMBL" id="GCE76069.1"/>
    </source>
</evidence>
<dbReference type="SUPFAM" id="SSF55961">
    <property type="entry name" value="Bet v1-like"/>
    <property type="match status" value="1"/>
</dbReference>
<dbReference type="Pfam" id="PF08327">
    <property type="entry name" value="AHSA1"/>
    <property type="match status" value="1"/>
</dbReference>
<dbReference type="RefSeq" id="WP_130780675.1">
    <property type="nucleotide sequence ID" value="NZ_BIMR01000069.1"/>
</dbReference>
<proteinExistence type="inferred from homology"/>
<reference evidence="3 4" key="1">
    <citation type="submission" date="2019-01" db="EMBL/GenBank/DDBJ databases">
        <title>Draft genome sequence of Cellulomonas takizawaensis strain TKZ-21.</title>
        <authorList>
            <person name="Yamamura H."/>
            <person name="Hayashi T."/>
            <person name="Hamada M."/>
            <person name="Serisawa Y."/>
            <person name="Matsuyama K."/>
            <person name="Nakagawa Y."/>
            <person name="Otoguro M."/>
            <person name="Yanagida F."/>
            <person name="Hayakawa M."/>
        </authorList>
    </citation>
    <scope>NUCLEOTIDE SEQUENCE [LARGE SCALE GENOMIC DNA]</scope>
    <source>
        <strain evidence="3 4">NBRC12680</strain>
    </source>
</reference>
<dbReference type="EMBL" id="BIMR01000069">
    <property type="protein sequence ID" value="GCE76069.1"/>
    <property type="molecule type" value="Genomic_DNA"/>
</dbReference>
<dbReference type="Gene3D" id="3.30.530.20">
    <property type="match status" value="1"/>
</dbReference>
<dbReference type="InterPro" id="IPR023393">
    <property type="entry name" value="START-like_dom_sf"/>
</dbReference>
<evidence type="ECO:0000256" key="1">
    <source>
        <dbReference type="ARBA" id="ARBA00006817"/>
    </source>
</evidence>
<dbReference type="CDD" id="cd08898">
    <property type="entry name" value="SRPBCC_CalC_Aha1-like_5"/>
    <property type="match status" value="1"/>
</dbReference>
<comment type="similarity">
    <text evidence="1">Belongs to the AHA1 family.</text>
</comment>